<organism evidence="2 3">
    <name type="scientific">Colletotrichum phormii</name>
    <dbReference type="NCBI Taxonomy" id="359342"/>
    <lineage>
        <taxon>Eukaryota</taxon>
        <taxon>Fungi</taxon>
        <taxon>Dikarya</taxon>
        <taxon>Ascomycota</taxon>
        <taxon>Pezizomycotina</taxon>
        <taxon>Sordariomycetes</taxon>
        <taxon>Hypocreomycetidae</taxon>
        <taxon>Glomerellales</taxon>
        <taxon>Glomerellaceae</taxon>
        <taxon>Colletotrichum</taxon>
        <taxon>Colletotrichum acutatum species complex</taxon>
    </lineage>
</organism>
<comment type="caution">
    <text evidence="2">The sequence shown here is derived from an EMBL/GenBank/DDBJ whole genome shotgun (WGS) entry which is preliminary data.</text>
</comment>
<feature type="compositionally biased region" description="Polar residues" evidence="1">
    <location>
        <begin position="207"/>
        <end position="219"/>
    </location>
</feature>
<feature type="compositionally biased region" description="Polar residues" evidence="1">
    <location>
        <begin position="137"/>
        <end position="157"/>
    </location>
</feature>
<sequence length="219" mass="23655">MVAQLSHCSAIRCWNLEAATAAHDWSGQILRCIRRSLSISDTHSAYVSQACLPTAQNTAASLFQGPTKDVHLFPRPTTMTKIKADSHCQYATLILFCEKRKREKNPRQSPFCSGMTSDGLSNSAGSCAVPTEEHQHSSSGLRQCSSRMESSGGQPAQSGHRRREAPPEGRATAAQRSTPAGQLRLVHRTPTSSSFGHLCAAGGTREPSANQSRHQSTVK</sequence>
<dbReference type="Proteomes" id="UP001243989">
    <property type="component" value="Unassembled WGS sequence"/>
</dbReference>
<proteinExistence type="predicted"/>
<evidence type="ECO:0000256" key="1">
    <source>
        <dbReference type="SAM" id="MobiDB-lite"/>
    </source>
</evidence>
<evidence type="ECO:0000313" key="2">
    <source>
        <dbReference type="EMBL" id="KAK1638665.1"/>
    </source>
</evidence>
<accession>A0AAJ0EJ82</accession>
<evidence type="ECO:0000313" key="3">
    <source>
        <dbReference type="Proteomes" id="UP001243989"/>
    </source>
</evidence>
<name>A0AAJ0EJ82_9PEZI</name>
<dbReference type="RefSeq" id="XP_060447272.1">
    <property type="nucleotide sequence ID" value="XM_060582389.1"/>
</dbReference>
<dbReference type="AlphaFoldDB" id="A0AAJ0EJ82"/>
<reference evidence="2" key="1">
    <citation type="submission" date="2021-06" db="EMBL/GenBank/DDBJ databases">
        <title>Comparative genomics, transcriptomics and evolutionary studies reveal genomic signatures of adaptation to plant cell wall in hemibiotrophic fungi.</title>
        <authorList>
            <consortium name="DOE Joint Genome Institute"/>
            <person name="Baroncelli R."/>
            <person name="Diaz J.F."/>
            <person name="Benocci T."/>
            <person name="Peng M."/>
            <person name="Battaglia E."/>
            <person name="Haridas S."/>
            <person name="Andreopoulos W."/>
            <person name="Labutti K."/>
            <person name="Pangilinan J."/>
            <person name="Floch G.L."/>
            <person name="Makela M.R."/>
            <person name="Henrissat B."/>
            <person name="Grigoriev I.V."/>
            <person name="Crouch J.A."/>
            <person name="De Vries R.P."/>
            <person name="Sukno S.A."/>
            <person name="Thon M.R."/>
        </authorList>
    </citation>
    <scope>NUCLEOTIDE SEQUENCE</scope>
    <source>
        <strain evidence="2">CBS 102054</strain>
    </source>
</reference>
<feature type="region of interest" description="Disordered" evidence="1">
    <location>
        <begin position="123"/>
        <end position="219"/>
    </location>
</feature>
<dbReference type="EMBL" id="JAHMHQ010000006">
    <property type="protein sequence ID" value="KAK1638665.1"/>
    <property type="molecule type" value="Genomic_DNA"/>
</dbReference>
<dbReference type="GeneID" id="85467251"/>
<gene>
    <name evidence="2" type="ORF">BDP81DRAFT_189667</name>
</gene>
<keyword evidence="3" id="KW-1185">Reference proteome</keyword>
<protein>
    <submittedName>
        <fullName evidence="2">Uncharacterized protein</fullName>
    </submittedName>
</protein>